<keyword evidence="1" id="KW-0732">Signal</keyword>
<accession>A0A1H6LB92</accession>
<dbReference type="AlphaFoldDB" id="A0A1H6LB92"/>
<evidence type="ECO:0000256" key="1">
    <source>
        <dbReference type="SAM" id="SignalP"/>
    </source>
</evidence>
<proteinExistence type="predicted"/>
<feature type="signal peptide" evidence="1">
    <location>
        <begin position="1"/>
        <end position="26"/>
    </location>
</feature>
<protein>
    <submittedName>
        <fullName evidence="2">Uncharacterized protein</fullName>
    </submittedName>
</protein>
<dbReference type="STRING" id="1159016.SAMN02927937_01591"/>
<evidence type="ECO:0000313" key="2">
    <source>
        <dbReference type="EMBL" id="SEH81825.1"/>
    </source>
</evidence>
<name>A0A1H6LB92_9FLAO</name>
<dbReference type="EMBL" id="FNXE01000020">
    <property type="protein sequence ID" value="SEH81825.1"/>
    <property type="molecule type" value="Genomic_DNA"/>
</dbReference>
<organism evidence="2 3">
    <name type="scientific">Paenimyroides marinum</name>
    <dbReference type="NCBI Taxonomy" id="1159016"/>
    <lineage>
        <taxon>Bacteria</taxon>
        <taxon>Pseudomonadati</taxon>
        <taxon>Bacteroidota</taxon>
        <taxon>Flavobacteriia</taxon>
        <taxon>Flavobacteriales</taxon>
        <taxon>Flavobacteriaceae</taxon>
        <taxon>Paenimyroides</taxon>
    </lineage>
</organism>
<gene>
    <name evidence="2" type="ORF">SAMN02927937_01591</name>
</gene>
<reference evidence="2 3" key="1">
    <citation type="submission" date="2016-10" db="EMBL/GenBank/DDBJ databases">
        <authorList>
            <person name="de Groot N.N."/>
        </authorList>
    </citation>
    <scope>NUCLEOTIDE SEQUENCE [LARGE SCALE GENOMIC DNA]</scope>
    <source>
        <strain evidence="2 3">CGMCC 1.10825</strain>
    </source>
</reference>
<dbReference type="RefSeq" id="WP_091098689.1">
    <property type="nucleotide sequence ID" value="NZ_FNXE01000020.1"/>
</dbReference>
<keyword evidence="3" id="KW-1185">Reference proteome</keyword>
<dbReference type="Proteomes" id="UP000199634">
    <property type="component" value="Unassembled WGS sequence"/>
</dbReference>
<evidence type="ECO:0000313" key="3">
    <source>
        <dbReference type="Proteomes" id="UP000199634"/>
    </source>
</evidence>
<feature type="chain" id="PRO_5011570592" evidence="1">
    <location>
        <begin position="27"/>
        <end position="278"/>
    </location>
</feature>
<sequence length="278" mass="30313">MKIIQNIKKVTLGILGIIMLSSGLWACSNDNEIATPTKEEQSNKAGKAIEKSEVIRDAIQNSKLHSLALDYAYTNLLNGNLNEQTPLNDIVSSAAGTIKQYTEKDVNIDLVKEYLNVHCNNIENVFNQIEDVNDSTKDINYIVNEISYLNSLQDNIIDLDITSYLESDKFNGFTEKEFYNIAYIVTIYVDSYKYWSINSEKWQLLVAPSTIQAKGGPIGRRIAFLANADSAGATGVMVGALLTAATGVGAPVTAGELLTGAAASSIVAGLSPEYWSIR</sequence>